<keyword evidence="2" id="KW-1185">Reference proteome</keyword>
<sequence>MSVFPELQRVRNIDFCDRILWVMSVQSVEMKMRFILSVWLVWHNRNQVIFGGKGYDNESCWDRAGSYISACVEATGASTVKKGNTDSNQTWVVPCLGSFKLNVDVALNTSNGRFGTGLVFRNDKGSIVDAAAVRLNGSGSVLFGGGEGLVSSVYSLMHWGRLICEWEGFFME</sequence>
<dbReference type="PANTHER" id="PTHR47074:SF11">
    <property type="entry name" value="REVERSE TRANSCRIPTASE-LIKE PROTEIN"/>
    <property type="match status" value="1"/>
</dbReference>
<dbReference type="Proteomes" id="UP001280121">
    <property type="component" value="Unassembled WGS sequence"/>
</dbReference>
<dbReference type="EMBL" id="JANJYI010000003">
    <property type="protein sequence ID" value="KAK2657193.1"/>
    <property type="molecule type" value="Genomic_DNA"/>
</dbReference>
<evidence type="ECO:0000313" key="2">
    <source>
        <dbReference type="Proteomes" id="UP001280121"/>
    </source>
</evidence>
<reference evidence="1" key="1">
    <citation type="journal article" date="2023" name="Plant J.">
        <title>Genome sequences and population genomics provide insights into the demographic history, inbreeding, and mutation load of two 'living fossil' tree species of Dipteronia.</title>
        <authorList>
            <person name="Feng Y."/>
            <person name="Comes H.P."/>
            <person name="Chen J."/>
            <person name="Zhu S."/>
            <person name="Lu R."/>
            <person name="Zhang X."/>
            <person name="Li P."/>
            <person name="Qiu J."/>
            <person name="Olsen K.M."/>
            <person name="Qiu Y."/>
        </authorList>
    </citation>
    <scope>NUCLEOTIDE SEQUENCE</scope>
    <source>
        <strain evidence="1">KIB01</strain>
    </source>
</reference>
<organism evidence="1 2">
    <name type="scientific">Dipteronia dyeriana</name>
    <dbReference type="NCBI Taxonomy" id="168575"/>
    <lineage>
        <taxon>Eukaryota</taxon>
        <taxon>Viridiplantae</taxon>
        <taxon>Streptophyta</taxon>
        <taxon>Embryophyta</taxon>
        <taxon>Tracheophyta</taxon>
        <taxon>Spermatophyta</taxon>
        <taxon>Magnoliopsida</taxon>
        <taxon>eudicotyledons</taxon>
        <taxon>Gunneridae</taxon>
        <taxon>Pentapetalae</taxon>
        <taxon>rosids</taxon>
        <taxon>malvids</taxon>
        <taxon>Sapindales</taxon>
        <taxon>Sapindaceae</taxon>
        <taxon>Hippocastanoideae</taxon>
        <taxon>Acereae</taxon>
        <taxon>Dipteronia</taxon>
    </lineage>
</organism>
<protein>
    <submittedName>
        <fullName evidence="1">Uncharacterized protein</fullName>
    </submittedName>
</protein>
<name>A0AAE0CNM6_9ROSI</name>
<dbReference type="InterPro" id="IPR052929">
    <property type="entry name" value="RNase_H-like_EbsB-rel"/>
</dbReference>
<accession>A0AAE0CNM6</accession>
<gene>
    <name evidence="1" type="ORF">Ddye_010245</name>
</gene>
<evidence type="ECO:0000313" key="1">
    <source>
        <dbReference type="EMBL" id="KAK2657193.1"/>
    </source>
</evidence>
<dbReference type="AlphaFoldDB" id="A0AAE0CNM6"/>
<dbReference type="PANTHER" id="PTHR47074">
    <property type="entry name" value="BNAC02G40300D PROTEIN"/>
    <property type="match status" value="1"/>
</dbReference>
<comment type="caution">
    <text evidence="1">The sequence shown here is derived from an EMBL/GenBank/DDBJ whole genome shotgun (WGS) entry which is preliminary data.</text>
</comment>
<proteinExistence type="predicted"/>